<evidence type="ECO:0000313" key="2">
    <source>
        <dbReference type="Proteomes" id="UP000189229"/>
    </source>
</evidence>
<gene>
    <name evidence="1" type="ORF">BZL30_0684</name>
</gene>
<sequence length="118" mass="12798">MGRNDLRDDRLLLTQLDTIAAGSITASADLLCPTGKELVDKSSDWPNEADQALNRRGRQTGYPATPALPASPTRCQPPAWLANCSAAVDIRLFHDPAILGGNSAQHGTYHLEGLFRFR</sequence>
<proteinExistence type="predicted"/>
<protein>
    <submittedName>
        <fullName evidence="1">Uncharacterized protein</fullName>
    </submittedName>
</protein>
<accession>A0A1V3XTQ1</accession>
<evidence type="ECO:0000313" key="1">
    <source>
        <dbReference type="EMBL" id="OOK82146.1"/>
    </source>
</evidence>
<organism evidence="1 2">
    <name type="scientific">Mycobacterium kansasii</name>
    <dbReference type="NCBI Taxonomy" id="1768"/>
    <lineage>
        <taxon>Bacteria</taxon>
        <taxon>Bacillati</taxon>
        <taxon>Actinomycetota</taxon>
        <taxon>Actinomycetes</taxon>
        <taxon>Mycobacteriales</taxon>
        <taxon>Mycobacteriaceae</taxon>
        <taxon>Mycobacterium</taxon>
    </lineage>
</organism>
<dbReference type="AlphaFoldDB" id="A0A1V3XTQ1"/>
<comment type="caution">
    <text evidence="1">The sequence shown here is derived from an EMBL/GenBank/DDBJ whole genome shotgun (WGS) entry which is preliminary data.</text>
</comment>
<dbReference type="EMBL" id="MVBM01000001">
    <property type="protein sequence ID" value="OOK82146.1"/>
    <property type="molecule type" value="Genomic_DNA"/>
</dbReference>
<dbReference type="Proteomes" id="UP000189229">
    <property type="component" value="Unassembled WGS sequence"/>
</dbReference>
<reference evidence="1 2" key="1">
    <citation type="submission" date="2017-02" db="EMBL/GenBank/DDBJ databases">
        <title>Complete genome sequences of Mycobacterium kansasii strains isolated from rhesus macaques.</title>
        <authorList>
            <person name="Panda A."/>
            <person name="Nagaraj S."/>
            <person name="Zhao X."/>
            <person name="Tettelin H."/>
            <person name="Detolla L.J."/>
        </authorList>
    </citation>
    <scope>NUCLEOTIDE SEQUENCE [LARGE SCALE GENOMIC DNA]</scope>
    <source>
        <strain evidence="1 2">11-3813</strain>
    </source>
</reference>
<name>A0A1V3XTQ1_MYCKA</name>